<gene>
    <name evidence="2" type="ORF">GCM10010226_55440</name>
</gene>
<dbReference type="EMBL" id="BMSA01000018">
    <property type="protein sequence ID" value="GGT70499.1"/>
    <property type="molecule type" value="Genomic_DNA"/>
</dbReference>
<dbReference type="Proteomes" id="UP000646776">
    <property type="component" value="Unassembled WGS sequence"/>
</dbReference>
<name>A0A918LXR0_9ACTN</name>
<feature type="region of interest" description="Disordered" evidence="1">
    <location>
        <begin position="1"/>
        <end position="21"/>
    </location>
</feature>
<feature type="region of interest" description="Disordered" evidence="1">
    <location>
        <begin position="59"/>
        <end position="92"/>
    </location>
</feature>
<feature type="compositionally biased region" description="Basic residues" evidence="1">
    <location>
        <begin position="1"/>
        <end position="20"/>
    </location>
</feature>
<reference evidence="2" key="2">
    <citation type="submission" date="2020-09" db="EMBL/GenBank/DDBJ databases">
        <authorList>
            <person name="Sun Q."/>
            <person name="Ohkuma M."/>
        </authorList>
    </citation>
    <scope>NUCLEOTIDE SEQUENCE</scope>
    <source>
        <strain evidence="2">JCM 4125</strain>
    </source>
</reference>
<evidence type="ECO:0000256" key="1">
    <source>
        <dbReference type="SAM" id="MobiDB-lite"/>
    </source>
</evidence>
<comment type="caution">
    <text evidence="2">The sequence shown here is derived from an EMBL/GenBank/DDBJ whole genome shotgun (WGS) entry which is preliminary data.</text>
</comment>
<proteinExistence type="predicted"/>
<accession>A0A918LXR0</accession>
<sequence length="92" mass="10316">MPRRRPGALRARRFKPRRPHTAPAREWEYEVLNEDIGRLSPLRHANLNCPGRCGIRAAAPADGGPCPLRDGPPAMRTEEAQRPRAGRGRCRS</sequence>
<evidence type="ECO:0000313" key="2">
    <source>
        <dbReference type="EMBL" id="GGT70499.1"/>
    </source>
</evidence>
<organism evidence="2 3">
    <name type="scientific">Streptomyces phaeofaciens</name>
    <dbReference type="NCBI Taxonomy" id="68254"/>
    <lineage>
        <taxon>Bacteria</taxon>
        <taxon>Bacillati</taxon>
        <taxon>Actinomycetota</taxon>
        <taxon>Actinomycetes</taxon>
        <taxon>Kitasatosporales</taxon>
        <taxon>Streptomycetaceae</taxon>
        <taxon>Streptomyces</taxon>
    </lineage>
</organism>
<keyword evidence="3" id="KW-1185">Reference proteome</keyword>
<protein>
    <submittedName>
        <fullName evidence="2">Uncharacterized protein</fullName>
    </submittedName>
</protein>
<reference evidence="2" key="1">
    <citation type="journal article" date="2014" name="Int. J. Syst. Evol. Microbiol.">
        <title>Complete genome sequence of Corynebacterium casei LMG S-19264T (=DSM 44701T), isolated from a smear-ripened cheese.</title>
        <authorList>
            <consortium name="US DOE Joint Genome Institute (JGI-PGF)"/>
            <person name="Walter F."/>
            <person name="Albersmeier A."/>
            <person name="Kalinowski J."/>
            <person name="Ruckert C."/>
        </authorList>
    </citation>
    <scope>NUCLEOTIDE SEQUENCE</scope>
    <source>
        <strain evidence="2">JCM 4125</strain>
    </source>
</reference>
<evidence type="ECO:0000313" key="3">
    <source>
        <dbReference type="Proteomes" id="UP000646776"/>
    </source>
</evidence>
<dbReference type="AlphaFoldDB" id="A0A918LXR0"/>